<evidence type="ECO:0000259" key="10">
    <source>
        <dbReference type="Pfam" id="PF00155"/>
    </source>
</evidence>
<dbReference type="RefSeq" id="WP_091472037.1">
    <property type="nucleotide sequence ID" value="NZ_FNFX01000004.1"/>
</dbReference>
<dbReference type="GO" id="GO:0030170">
    <property type="term" value="F:pyridoxal phosphate binding"/>
    <property type="evidence" value="ECO:0007669"/>
    <property type="project" value="InterPro"/>
</dbReference>
<dbReference type="Gene3D" id="3.40.640.10">
    <property type="entry name" value="Type I PLP-dependent aspartate aminotransferase-like (Major domain)"/>
    <property type="match status" value="1"/>
</dbReference>
<gene>
    <name evidence="11" type="ORF">SAMN05192566_2022</name>
</gene>
<dbReference type="Proteomes" id="UP000198629">
    <property type="component" value="Unassembled WGS sequence"/>
</dbReference>
<dbReference type="InterPro" id="IPR004838">
    <property type="entry name" value="NHTrfase_class1_PyrdxlP-BS"/>
</dbReference>
<dbReference type="CDD" id="cd00609">
    <property type="entry name" value="AAT_like"/>
    <property type="match status" value="1"/>
</dbReference>
<dbReference type="Gene3D" id="3.90.1150.10">
    <property type="entry name" value="Aspartate Aminotransferase, domain 1"/>
    <property type="match status" value="1"/>
</dbReference>
<dbReference type="PROSITE" id="PS00105">
    <property type="entry name" value="AA_TRANSFER_CLASS_1"/>
    <property type="match status" value="1"/>
</dbReference>
<comment type="function">
    <text evidence="2">Decarboxylates L-threonine-O-3-phosphate to yield (R)-1-amino-2-propanol O-2-phosphate, the precursor for the linkage between the nucleotide loop and the corrin ring in cobalamin.</text>
</comment>
<evidence type="ECO:0000256" key="6">
    <source>
        <dbReference type="ARBA" id="ARBA00022898"/>
    </source>
</evidence>
<evidence type="ECO:0000313" key="12">
    <source>
        <dbReference type="Proteomes" id="UP000198629"/>
    </source>
</evidence>
<dbReference type="GO" id="GO:0009236">
    <property type="term" value="P:cobalamin biosynthetic process"/>
    <property type="evidence" value="ECO:0007669"/>
    <property type="project" value="UniProtKB-UniPathway"/>
</dbReference>
<dbReference type="PANTHER" id="PTHR42885:SF1">
    <property type="entry name" value="THREONINE-PHOSPHATE DECARBOXYLASE"/>
    <property type="match status" value="1"/>
</dbReference>
<dbReference type="NCBIfam" id="TIGR01140">
    <property type="entry name" value="L_thr_O3P_dcar"/>
    <property type="match status" value="1"/>
</dbReference>
<dbReference type="InterPro" id="IPR004839">
    <property type="entry name" value="Aminotransferase_I/II_large"/>
</dbReference>
<evidence type="ECO:0000256" key="7">
    <source>
        <dbReference type="ARBA" id="ARBA00023239"/>
    </source>
</evidence>
<evidence type="ECO:0000256" key="4">
    <source>
        <dbReference type="ARBA" id="ARBA00012285"/>
    </source>
</evidence>
<proteinExistence type="predicted"/>
<dbReference type="STRING" id="492660.SAMN05192566_2022"/>
<dbReference type="UniPathway" id="UPA00148"/>
<evidence type="ECO:0000256" key="3">
    <source>
        <dbReference type="ARBA" id="ARBA00004953"/>
    </source>
</evidence>
<dbReference type="InterPro" id="IPR015424">
    <property type="entry name" value="PyrdxlP-dep_Trfase"/>
</dbReference>
<comment type="pathway">
    <text evidence="3">Cofactor biosynthesis; adenosylcobalamin biosynthesis.</text>
</comment>
<keyword evidence="5" id="KW-0169">Cobalamin biosynthesis</keyword>
<dbReference type="InterPro" id="IPR015422">
    <property type="entry name" value="PyrdxlP-dep_Trfase_small"/>
</dbReference>
<evidence type="ECO:0000256" key="1">
    <source>
        <dbReference type="ARBA" id="ARBA00001933"/>
    </source>
</evidence>
<comment type="catalytic activity">
    <reaction evidence="9">
        <text>O-phospho-L-threonine + H(+) = (R)-1-aminopropan-2-yl phosphate + CO2</text>
        <dbReference type="Rhea" id="RHEA:11492"/>
        <dbReference type="ChEBI" id="CHEBI:15378"/>
        <dbReference type="ChEBI" id="CHEBI:16526"/>
        <dbReference type="ChEBI" id="CHEBI:58563"/>
        <dbReference type="ChEBI" id="CHEBI:58675"/>
        <dbReference type="EC" id="4.1.1.81"/>
    </reaction>
</comment>
<evidence type="ECO:0000256" key="8">
    <source>
        <dbReference type="ARBA" id="ARBA00029996"/>
    </source>
</evidence>
<accession>A0A1G9DWA2</accession>
<feature type="domain" description="Aminotransferase class I/classII large" evidence="10">
    <location>
        <begin position="47"/>
        <end position="317"/>
    </location>
</feature>
<evidence type="ECO:0000256" key="2">
    <source>
        <dbReference type="ARBA" id="ARBA00003444"/>
    </source>
</evidence>
<organism evidence="11 12">
    <name type="scientific">Methylophilus rhizosphaerae</name>
    <dbReference type="NCBI Taxonomy" id="492660"/>
    <lineage>
        <taxon>Bacteria</taxon>
        <taxon>Pseudomonadati</taxon>
        <taxon>Pseudomonadota</taxon>
        <taxon>Betaproteobacteria</taxon>
        <taxon>Nitrosomonadales</taxon>
        <taxon>Methylophilaceae</taxon>
        <taxon>Methylophilus</taxon>
    </lineage>
</organism>
<sequence length="331" mass="36162">MLEHGGNLQQAALRYGRPLADWLDISTGINPQHYPLPPLAASLFQRLPPTGDDGLHAAASAYYGAASLLACAGSQAALQALPALRPTCRVAMPRTMYQEHAHAWQKAGHTVQFFDQQPDAQLLNHTDVLLVCNPNNPTGYLYPAELLLDWHAQLASRGGWLVVDEAFMDSTPQHSLASHTGQPGLWVLRSLGKFFGLAGLRVGFLLGEPDMLAKVESQLGPWTLTGPSRYIARLALQDRAWQQQVREYLPVQSAQLSQLLARHGLTPAGGTGLFQYVHHPSARQLQEALAKQGVWTRQFQNPHALRFGLPPAADWPRLAQALAKAVAEING</sequence>
<dbReference type="InterPro" id="IPR005860">
    <property type="entry name" value="CobD"/>
</dbReference>
<evidence type="ECO:0000256" key="9">
    <source>
        <dbReference type="ARBA" id="ARBA00048531"/>
    </source>
</evidence>
<dbReference type="OrthoDB" id="9799304at2"/>
<keyword evidence="6" id="KW-0663">Pyridoxal phosphate</keyword>
<reference evidence="12" key="1">
    <citation type="submission" date="2016-10" db="EMBL/GenBank/DDBJ databases">
        <authorList>
            <person name="Varghese N."/>
            <person name="Submissions S."/>
        </authorList>
    </citation>
    <scope>NUCLEOTIDE SEQUENCE [LARGE SCALE GENOMIC DNA]</scope>
    <source>
        <strain evidence="12">CBMB127</strain>
    </source>
</reference>
<protein>
    <recommendedName>
        <fullName evidence="4">threonine-phosphate decarboxylase</fullName>
        <ecNumber evidence="4">4.1.1.81</ecNumber>
    </recommendedName>
    <alternativeName>
        <fullName evidence="8">L-threonine-O-3-phosphate decarboxylase</fullName>
    </alternativeName>
</protein>
<dbReference type="PANTHER" id="PTHR42885">
    <property type="entry name" value="HISTIDINOL-PHOSPHATE AMINOTRANSFERASE-RELATED"/>
    <property type="match status" value="1"/>
</dbReference>
<keyword evidence="7" id="KW-0456">Lyase</keyword>
<dbReference type="AlphaFoldDB" id="A0A1G9DWA2"/>
<dbReference type="EC" id="4.1.1.81" evidence="4"/>
<evidence type="ECO:0000313" key="11">
    <source>
        <dbReference type="EMBL" id="SDK68124.1"/>
    </source>
</evidence>
<dbReference type="EMBL" id="FNFX01000004">
    <property type="protein sequence ID" value="SDK68124.1"/>
    <property type="molecule type" value="Genomic_DNA"/>
</dbReference>
<dbReference type="Pfam" id="PF00155">
    <property type="entry name" value="Aminotran_1_2"/>
    <property type="match status" value="1"/>
</dbReference>
<keyword evidence="12" id="KW-1185">Reference proteome</keyword>
<comment type="cofactor">
    <cofactor evidence="1">
        <name>pyridoxal 5'-phosphate</name>
        <dbReference type="ChEBI" id="CHEBI:597326"/>
    </cofactor>
</comment>
<name>A0A1G9DWA2_9PROT</name>
<dbReference type="InterPro" id="IPR015421">
    <property type="entry name" value="PyrdxlP-dep_Trfase_major"/>
</dbReference>
<dbReference type="SUPFAM" id="SSF53383">
    <property type="entry name" value="PLP-dependent transferases"/>
    <property type="match status" value="1"/>
</dbReference>
<dbReference type="GO" id="GO:0048472">
    <property type="term" value="F:threonine-phosphate decarboxylase activity"/>
    <property type="evidence" value="ECO:0007669"/>
    <property type="project" value="UniProtKB-EC"/>
</dbReference>
<evidence type="ECO:0000256" key="5">
    <source>
        <dbReference type="ARBA" id="ARBA00022573"/>
    </source>
</evidence>